<dbReference type="InterPro" id="IPR003653">
    <property type="entry name" value="Peptidase_C48_C"/>
</dbReference>
<dbReference type="Proteomes" id="UP001642483">
    <property type="component" value="Unassembled WGS sequence"/>
</dbReference>
<dbReference type="SUPFAM" id="SSF57903">
    <property type="entry name" value="FYVE/PHD zinc finger"/>
    <property type="match status" value="1"/>
</dbReference>
<dbReference type="Gene3D" id="3.40.395.10">
    <property type="entry name" value="Adenoviral Proteinase, Chain A"/>
    <property type="match status" value="1"/>
</dbReference>
<evidence type="ECO:0000256" key="4">
    <source>
        <dbReference type="ARBA" id="ARBA00022771"/>
    </source>
</evidence>
<evidence type="ECO:0000256" key="6">
    <source>
        <dbReference type="ARBA" id="ARBA00022833"/>
    </source>
</evidence>
<sequence>MWFKTKESALQAIEEYQQFTLTRFIVEYNHHYKETRKRVRWDADSGIPYIITISTRLECQHGKDRNISKKRKRVEHNPHKKTYCCVQATKKKDCGAKIYIVEVLQFPQYQLKLPMSYQHRIYSRKIHQMLHIKNDDLLSIYMCKVEFPARGAHSGHVVQEIECNVRPYSQASNLYPVSSSFYAATNGRLTTNVGCKSEIPKLLLQIQNITANMTSSDALDKVKTKLNTILNELQWNNMLLPEIGIAASEAVAQTADFCVHDRAENTRIVPNVIGLNQPSQTALRLRNGPHSLSLLQILSLEPNLSVEETCFAQSLDPSFCKACLNEEVINSYLWWLSNCDNKILYVCSSSVHLMQNFQRTKQLWEGKSFRDKKYVFIPWNPDGLHWILLAVDVVKSALLYLDPLRMDLEESKEHVVTARNFVSRILLDKFGFILNFVESPVRTLQSNTVDCGMFICMYANWLAHGEDLNQNILGTVCRKHIYDAVAGNCLQGIENAYKKSICKICNLAINGFWVDCVRCRQWYHTKCVGWPLSKAENVKYFHCP</sequence>
<dbReference type="SUPFAM" id="SSF54001">
    <property type="entry name" value="Cysteine proteinases"/>
    <property type="match status" value="1"/>
</dbReference>
<dbReference type="InterPro" id="IPR029309">
    <property type="entry name" value="CaRF"/>
</dbReference>
<dbReference type="Gene3D" id="3.30.40.10">
    <property type="entry name" value="Zinc/RING finger domain, C3HC4 (zinc finger)"/>
    <property type="match status" value="1"/>
</dbReference>
<evidence type="ECO:0000259" key="7">
    <source>
        <dbReference type="PROSITE" id="PS50600"/>
    </source>
</evidence>
<evidence type="ECO:0000256" key="2">
    <source>
        <dbReference type="ARBA" id="ARBA00022670"/>
    </source>
</evidence>
<evidence type="ECO:0000256" key="1">
    <source>
        <dbReference type="ARBA" id="ARBA00005234"/>
    </source>
</evidence>
<name>A0ABP0H2F5_CLALP</name>
<gene>
    <name evidence="8" type="ORF">CVLEPA_LOCUS30766</name>
</gene>
<accession>A0ABP0H2F5</accession>
<dbReference type="CDD" id="cd15517">
    <property type="entry name" value="PHD_TCF19_like"/>
    <property type="match status" value="1"/>
</dbReference>
<dbReference type="PANTHER" id="PTHR47456:SF6">
    <property type="entry name" value="SI:DKEY-31C13.1"/>
    <property type="match status" value="1"/>
</dbReference>
<dbReference type="PROSITE" id="PS50600">
    <property type="entry name" value="ULP_PROTEASE"/>
    <property type="match status" value="1"/>
</dbReference>
<evidence type="ECO:0000313" key="8">
    <source>
        <dbReference type="EMBL" id="CAK8697563.1"/>
    </source>
</evidence>
<dbReference type="InterPro" id="IPR019787">
    <property type="entry name" value="Znf_PHD-finger"/>
</dbReference>
<dbReference type="InterPro" id="IPR038765">
    <property type="entry name" value="Papain-like_cys_pep_sf"/>
</dbReference>
<dbReference type="Pfam" id="PF00628">
    <property type="entry name" value="PHD"/>
    <property type="match status" value="1"/>
</dbReference>
<dbReference type="InterPro" id="IPR011011">
    <property type="entry name" value="Znf_FYVE_PHD"/>
</dbReference>
<evidence type="ECO:0000256" key="5">
    <source>
        <dbReference type="ARBA" id="ARBA00022801"/>
    </source>
</evidence>
<comment type="similarity">
    <text evidence="1">Belongs to the peptidase C48 family.</text>
</comment>
<keyword evidence="6" id="KW-0862">Zinc</keyword>
<evidence type="ECO:0000313" key="9">
    <source>
        <dbReference type="Proteomes" id="UP001642483"/>
    </source>
</evidence>
<organism evidence="8 9">
    <name type="scientific">Clavelina lepadiformis</name>
    <name type="common">Light-bulb sea squirt</name>
    <name type="synonym">Ascidia lepadiformis</name>
    <dbReference type="NCBI Taxonomy" id="159417"/>
    <lineage>
        <taxon>Eukaryota</taxon>
        <taxon>Metazoa</taxon>
        <taxon>Chordata</taxon>
        <taxon>Tunicata</taxon>
        <taxon>Ascidiacea</taxon>
        <taxon>Aplousobranchia</taxon>
        <taxon>Clavelinidae</taxon>
        <taxon>Clavelina</taxon>
    </lineage>
</organism>
<dbReference type="PANTHER" id="PTHR47456">
    <property type="entry name" value="PHD-TYPE DOMAIN-CONTAINING PROTEIN"/>
    <property type="match status" value="1"/>
</dbReference>
<dbReference type="InterPro" id="IPR013083">
    <property type="entry name" value="Znf_RING/FYVE/PHD"/>
</dbReference>
<evidence type="ECO:0000256" key="3">
    <source>
        <dbReference type="ARBA" id="ARBA00022723"/>
    </source>
</evidence>
<feature type="domain" description="Ubiquitin-like protease family profile" evidence="7">
    <location>
        <begin position="304"/>
        <end position="462"/>
    </location>
</feature>
<keyword evidence="9" id="KW-1185">Reference proteome</keyword>
<proteinExistence type="inferred from homology"/>
<dbReference type="EMBL" id="CAWYQH010000163">
    <property type="protein sequence ID" value="CAK8697563.1"/>
    <property type="molecule type" value="Genomic_DNA"/>
</dbReference>
<dbReference type="Pfam" id="PF15299">
    <property type="entry name" value="ALS2CR8"/>
    <property type="match status" value="1"/>
</dbReference>
<protein>
    <recommendedName>
        <fullName evidence="7">Ubiquitin-like protease family profile domain-containing protein</fullName>
    </recommendedName>
</protein>
<keyword evidence="2" id="KW-0645">Protease</keyword>
<keyword evidence="5" id="KW-0378">Hydrolase</keyword>
<dbReference type="Pfam" id="PF02902">
    <property type="entry name" value="Peptidase_C48"/>
    <property type="match status" value="1"/>
</dbReference>
<reference evidence="8 9" key="1">
    <citation type="submission" date="2024-02" db="EMBL/GenBank/DDBJ databases">
        <authorList>
            <person name="Daric V."/>
            <person name="Darras S."/>
        </authorList>
    </citation>
    <scope>NUCLEOTIDE SEQUENCE [LARGE SCALE GENOMIC DNA]</scope>
</reference>
<comment type="caution">
    <text evidence="8">The sequence shown here is derived from an EMBL/GenBank/DDBJ whole genome shotgun (WGS) entry which is preliminary data.</text>
</comment>
<keyword evidence="3" id="KW-0479">Metal-binding</keyword>
<keyword evidence="4" id="KW-0863">Zinc-finger</keyword>